<feature type="compositionally biased region" description="Low complexity" evidence="1">
    <location>
        <begin position="62"/>
        <end position="81"/>
    </location>
</feature>
<comment type="caution">
    <text evidence="3">The sequence shown here is derived from an EMBL/GenBank/DDBJ whole genome shotgun (WGS) entry which is preliminary data.</text>
</comment>
<evidence type="ECO:0000313" key="3">
    <source>
        <dbReference type="EMBL" id="KAL3806257.1"/>
    </source>
</evidence>
<evidence type="ECO:0000313" key="4">
    <source>
        <dbReference type="Proteomes" id="UP001530377"/>
    </source>
</evidence>
<accession>A0ABD3R268</accession>
<gene>
    <name evidence="3" type="ORF">ACHAXA_001080</name>
</gene>
<organism evidence="3 4">
    <name type="scientific">Cyclostephanos tholiformis</name>
    <dbReference type="NCBI Taxonomy" id="382380"/>
    <lineage>
        <taxon>Eukaryota</taxon>
        <taxon>Sar</taxon>
        <taxon>Stramenopiles</taxon>
        <taxon>Ochrophyta</taxon>
        <taxon>Bacillariophyta</taxon>
        <taxon>Coscinodiscophyceae</taxon>
        <taxon>Thalassiosirophycidae</taxon>
        <taxon>Stephanodiscales</taxon>
        <taxon>Stephanodiscaceae</taxon>
        <taxon>Cyclostephanos</taxon>
    </lineage>
</organism>
<feature type="transmembrane region" description="Helical" evidence="2">
    <location>
        <begin position="239"/>
        <end position="261"/>
    </location>
</feature>
<keyword evidence="2" id="KW-0812">Transmembrane</keyword>
<protein>
    <submittedName>
        <fullName evidence="3">Uncharacterized protein</fullName>
    </submittedName>
</protein>
<feature type="region of interest" description="Disordered" evidence="1">
    <location>
        <begin position="47"/>
        <end position="85"/>
    </location>
</feature>
<reference evidence="3 4" key="1">
    <citation type="submission" date="2024-10" db="EMBL/GenBank/DDBJ databases">
        <title>Updated reference genomes for cyclostephanoid diatoms.</title>
        <authorList>
            <person name="Roberts W.R."/>
            <person name="Alverson A.J."/>
        </authorList>
    </citation>
    <scope>NUCLEOTIDE SEQUENCE [LARGE SCALE GENOMIC DNA]</scope>
    <source>
        <strain evidence="3 4">AJA228-03</strain>
    </source>
</reference>
<keyword evidence="2" id="KW-0472">Membrane</keyword>
<evidence type="ECO:0000256" key="1">
    <source>
        <dbReference type="SAM" id="MobiDB-lite"/>
    </source>
</evidence>
<evidence type="ECO:0000256" key="2">
    <source>
        <dbReference type="SAM" id="Phobius"/>
    </source>
</evidence>
<keyword evidence="2" id="KW-1133">Transmembrane helix</keyword>
<name>A0ABD3R268_9STRA</name>
<feature type="transmembrane region" description="Helical" evidence="2">
    <location>
        <begin position="139"/>
        <end position="162"/>
    </location>
</feature>
<keyword evidence="4" id="KW-1185">Reference proteome</keyword>
<dbReference type="EMBL" id="JALLPB020000852">
    <property type="protein sequence ID" value="KAL3806257.1"/>
    <property type="molecule type" value="Genomic_DNA"/>
</dbReference>
<feature type="transmembrane region" description="Helical" evidence="2">
    <location>
        <begin position="206"/>
        <end position="227"/>
    </location>
</feature>
<dbReference type="Proteomes" id="UP001530377">
    <property type="component" value="Unassembled WGS sequence"/>
</dbReference>
<proteinExistence type="predicted"/>
<feature type="transmembrane region" description="Helical" evidence="2">
    <location>
        <begin position="313"/>
        <end position="333"/>
    </location>
</feature>
<sequence length="358" mass="39464">MAANNATKSIMNALRHMDGQAASSSSQHRPTNASVVQLDVGFKYASGVAPTPSTDDDESGCSSHSNNNNKNNDSGSNTNNDNDNDKMDSIIRYKLSKRSYHLPGNTFVQDLFMYVKNNHSVFGICCHHPLHPVTIRHRLVILMGSLSFGLTVTNVVYLLFLWGVMGENVRHDDVAVSISLDLDGDIVDAITTEKNVRIAISRGMSILWTIGAATHSLFDLALWHMIACANTERRCCRTLGWNAAVSIVMLSVALTTFVALLRAYESGDVSGEVDDAEYIDERDALEGADFRYLYGCLLELGISLFVYTPTIQLVLFSGILGCGVLPVFGGRFYTVREDERRRENAMRRVYSSTGTVEL</sequence>
<dbReference type="AlphaFoldDB" id="A0ABD3R268"/>